<comment type="catalytic activity">
    <reaction evidence="6">
        <text>a (3R)-hydroxyacyl-[ACP] + UDP-N-acetyl-alpha-D-glucosamine = a UDP-3-O-[(3R)-3-hydroxyacyl]-N-acetyl-alpha-D-glucosamine + holo-[ACP]</text>
        <dbReference type="Rhea" id="RHEA:67812"/>
        <dbReference type="Rhea" id="RHEA-COMP:9685"/>
        <dbReference type="Rhea" id="RHEA-COMP:9945"/>
        <dbReference type="ChEBI" id="CHEBI:57705"/>
        <dbReference type="ChEBI" id="CHEBI:64479"/>
        <dbReference type="ChEBI" id="CHEBI:78827"/>
        <dbReference type="ChEBI" id="CHEBI:173225"/>
        <dbReference type="EC" id="2.3.1.129"/>
    </reaction>
</comment>
<evidence type="ECO:0000256" key="6">
    <source>
        <dbReference type="HAMAP-Rule" id="MF_00387"/>
    </source>
</evidence>
<evidence type="ECO:0000256" key="4">
    <source>
        <dbReference type="ARBA" id="ARBA00023098"/>
    </source>
</evidence>
<keyword evidence="3 6" id="KW-0808">Transferase</keyword>
<dbReference type="STRING" id="1860122.A9404_00755"/>
<dbReference type="EMBL" id="CP016027">
    <property type="protein sequence ID" value="ANJ66103.1"/>
    <property type="molecule type" value="Genomic_DNA"/>
</dbReference>
<dbReference type="Pfam" id="PF00132">
    <property type="entry name" value="Hexapep"/>
    <property type="match status" value="1"/>
</dbReference>
<dbReference type="HAMAP" id="MF_00387">
    <property type="entry name" value="LpxA"/>
    <property type="match status" value="1"/>
</dbReference>
<comment type="function">
    <text evidence="6">Involved in the biosynthesis of lipid A, a phosphorylated glycolipid that anchors the lipopolysaccharide to the outer membrane of the cell.</text>
</comment>
<dbReference type="Pfam" id="PF13720">
    <property type="entry name" value="Acetyltransf_11"/>
    <property type="match status" value="1"/>
</dbReference>
<name>A0A191ZE06_9GAMM</name>
<dbReference type="InterPro" id="IPR010137">
    <property type="entry name" value="Lipid_A_LpxA"/>
</dbReference>
<dbReference type="NCBIfam" id="TIGR01852">
    <property type="entry name" value="lipid_A_lpxA"/>
    <property type="match status" value="1"/>
</dbReference>
<dbReference type="PANTHER" id="PTHR43480:SF1">
    <property type="entry name" value="ACYL-[ACYL-CARRIER-PROTEIN]--UDP-N-ACETYLGLUCOSAMINE O-ACYLTRANSFERASE, MITOCHONDRIAL-RELATED"/>
    <property type="match status" value="1"/>
</dbReference>
<keyword evidence="6" id="KW-0963">Cytoplasm</keyword>
<keyword evidence="1 6" id="KW-0444">Lipid biosynthesis</keyword>
<keyword evidence="4 6" id="KW-0443">Lipid metabolism</keyword>
<organism evidence="8 9">
    <name type="scientific">Halothiobacillus diazotrophicus</name>
    <dbReference type="NCBI Taxonomy" id="1860122"/>
    <lineage>
        <taxon>Bacteria</taxon>
        <taxon>Pseudomonadati</taxon>
        <taxon>Pseudomonadota</taxon>
        <taxon>Gammaproteobacteria</taxon>
        <taxon>Chromatiales</taxon>
        <taxon>Halothiobacillaceae</taxon>
        <taxon>Halothiobacillus</taxon>
    </lineage>
</organism>
<evidence type="ECO:0000313" key="8">
    <source>
        <dbReference type="EMBL" id="ANJ66103.1"/>
    </source>
</evidence>
<dbReference type="UniPathway" id="UPA00359">
    <property type="reaction ID" value="UER00477"/>
</dbReference>
<dbReference type="Gene3D" id="2.160.10.10">
    <property type="entry name" value="Hexapeptide repeat proteins"/>
    <property type="match status" value="1"/>
</dbReference>
<evidence type="ECO:0000256" key="5">
    <source>
        <dbReference type="ARBA" id="ARBA00023315"/>
    </source>
</evidence>
<comment type="subcellular location">
    <subcellularLocation>
        <location evidence="6">Cytoplasm</location>
    </subcellularLocation>
</comment>
<comment type="subunit">
    <text evidence="6">Homotrimer.</text>
</comment>
<dbReference type="SUPFAM" id="SSF51161">
    <property type="entry name" value="Trimeric LpxA-like enzymes"/>
    <property type="match status" value="1"/>
</dbReference>
<dbReference type="Proteomes" id="UP000078596">
    <property type="component" value="Chromosome"/>
</dbReference>
<comment type="pathway">
    <text evidence="6">Glycolipid biosynthesis; lipid IV(A) biosynthesis; lipid IV(A) from (3R)-3-hydroxytetradecanoyl-[acyl-carrier-protein] and UDP-N-acetyl-alpha-D-glucosamine: step 1/6.</text>
</comment>
<keyword evidence="5 6" id="KW-0012">Acyltransferase</keyword>
<dbReference type="KEGG" id="haz:A9404_00755"/>
<evidence type="ECO:0000256" key="1">
    <source>
        <dbReference type="ARBA" id="ARBA00022516"/>
    </source>
</evidence>
<dbReference type="PIRSF" id="PIRSF000456">
    <property type="entry name" value="UDP-GlcNAc_acltr"/>
    <property type="match status" value="1"/>
</dbReference>
<dbReference type="CDD" id="cd03351">
    <property type="entry name" value="LbH_UDP-GlcNAc_AT"/>
    <property type="match status" value="1"/>
</dbReference>
<dbReference type="InterPro" id="IPR037157">
    <property type="entry name" value="Acetyltransf_C_sf"/>
</dbReference>
<gene>
    <name evidence="6" type="primary">lpxA</name>
    <name evidence="8" type="ORF">A9404_00755</name>
</gene>
<dbReference type="GO" id="GO:0016020">
    <property type="term" value="C:membrane"/>
    <property type="evidence" value="ECO:0007669"/>
    <property type="project" value="GOC"/>
</dbReference>
<protein>
    <recommendedName>
        <fullName evidence="6">Acyl-[acyl-carrier-protein]--UDP-N-acetylglucosamine O-acyltransferase</fullName>
        <shortName evidence="6">UDP-N-acetylglucosamine acyltransferase</shortName>
        <ecNumber evidence="6">2.3.1.129</ecNumber>
    </recommendedName>
</protein>
<dbReference type="GO" id="GO:0009245">
    <property type="term" value="P:lipid A biosynthetic process"/>
    <property type="evidence" value="ECO:0007669"/>
    <property type="project" value="UniProtKB-UniRule"/>
</dbReference>
<evidence type="ECO:0000256" key="3">
    <source>
        <dbReference type="ARBA" id="ARBA00022679"/>
    </source>
</evidence>
<dbReference type="InterPro" id="IPR011004">
    <property type="entry name" value="Trimer_LpxA-like_sf"/>
</dbReference>
<sequence length="255" mass="27348">MIHPTAIISPEAKLDPSVVVGPYVVVEGAVEIGAGTKIDSHSILKGPCRIGRDNHVFSHVIIGEIPQDLKFRGEESSVEIGDRNQIREFSTIHRGTQGGGGVTRIGSDNLVMAYAHIAHDCTLGEHVILANAASLAGHVSVGDFAILGGFAVAHQFCRIGAHAFIGGFSKLSKDVPPFVMADGARARSVGLNKEGLKRRNFSSETINLLSRAFRQLVKKQGDEKVWAEFDEAAKGDAALAQMLAFIRMSERGITR</sequence>
<evidence type="ECO:0000313" key="9">
    <source>
        <dbReference type="Proteomes" id="UP000078596"/>
    </source>
</evidence>
<evidence type="ECO:0000256" key="2">
    <source>
        <dbReference type="ARBA" id="ARBA00022556"/>
    </source>
</evidence>
<proteinExistence type="inferred from homology"/>
<dbReference type="AlphaFoldDB" id="A0A191ZE06"/>
<dbReference type="GO" id="GO:0008780">
    <property type="term" value="F:acyl-[acyl-carrier-protein]-UDP-N-acetylglucosamine O-acyltransferase activity"/>
    <property type="evidence" value="ECO:0007669"/>
    <property type="project" value="UniProtKB-UniRule"/>
</dbReference>
<dbReference type="EC" id="2.3.1.129" evidence="6"/>
<dbReference type="OrthoDB" id="9807278at2"/>
<keyword evidence="2 6" id="KW-0441">Lipid A biosynthesis</keyword>
<evidence type="ECO:0000259" key="7">
    <source>
        <dbReference type="Pfam" id="PF13720"/>
    </source>
</evidence>
<accession>A0A191ZE06</accession>
<keyword evidence="9" id="KW-1185">Reference proteome</keyword>
<feature type="domain" description="UDP N-acetylglucosamine O-acyltransferase C-terminal" evidence="7">
    <location>
        <begin position="174"/>
        <end position="253"/>
    </location>
</feature>
<dbReference type="InterPro" id="IPR001451">
    <property type="entry name" value="Hexapep"/>
</dbReference>
<dbReference type="PANTHER" id="PTHR43480">
    <property type="entry name" value="ACYL-[ACYL-CARRIER-PROTEIN]--UDP-N-ACETYLGLUCOSAMINE O-ACYLTRANSFERASE"/>
    <property type="match status" value="1"/>
</dbReference>
<keyword evidence="6" id="KW-0677">Repeat</keyword>
<dbReference type="NCBIfam" id="NF003657">
    <property type="entry name" value="PRK05289.1"/>
    <property type="match status" value="1"/>
</dbReference>
<comment type="similarity">
    <text evidence="6">Belongs to the transferase hexapeptide repeat family. LpxA subfamily.</text>
</comment>
<dbReference type="Gene3D" id="1.20.1180.10">
    <property type="entry name" value="Udp N-acetylglucosamine O-acyltransferase, C-terminal domain"/>
    <property type="match status" value="1"/>
</dbReference>
<dbReference type="GO" id="GO:0005737">
    <property type="term" value="C:cytoplasm"/>
    <property type="evidence" value="ECO:0007669"/>
    <property type="project" value="UniProtKB-SubCell"/>
</dbReference>
<dbReference type="RefSeq" id="WP_066097768.1">
    <property type="nucleotide sequence ID" value="NZ_CP016027.1"/>
</dbReference>
<dbReference type="InterPro" id="IPR029098">
    <property type="entry name" value="Acetyltransf_C"/>
</dbReference>
<reference evidence="8" key="1">
    <citation type="submission" date="2016-06" db="EMBL/GenBank/DDBJ databases">
        <title>Insight into the functional genes involving in sulfur oxidation in Pearl River water.</title>
        <authorList>
            <person name="Luo J."/>
            <person name="Tan X."/>
            <person name="Lin W."/>
        </authorList>
    </citation>
    <scope>NUCLEOTIDE SEQUENCE [LARGE SCALE GENOMIC DNA]</scope>
    <source>
        <strain evidence="8">LS2</strain>
    </source>
</reference>